<feature type="transmembrane region" description="Helical" evidence="6">
    <location>
        <begin position="67"/>
        <end position="84"/>
    </location>
</feature>
<gene>
    <name evidence="8" type="ORF">Pdw03_5066</name>
</gene>
<accession>A0A7T7BPL0</accession>
<keyword evidence="3 6" id="KW-1133">Transmembrane helix</keyword>
<dbReference type="SUPFAM" id="SSF103473">
    <property type="entry name" value="MFS general substrate transporter"/>
    <property type="match status" value="1"/>
</dbReference>
<organism evidence="8 9">
    <name type="scientific">Penicillium digitatum</name>
    <name type="common">Green mold</name>
    <dbReference type="NCBI Taxonomy" id="36651"/>
    <lineage>
        <taxon>Eukaryota</taxon>
        <taxon>Fungi</taxon>
        <taxon>Dikarya</taxon>
        <taxon>Ascomycota</taxon>
        <taxon>Pezizomycotina</taxon>
        <taxon>Eurotiomycetes</taxon>
        <taxon>Eurotiomycetidae</taxon>
        <taxon>Eurotiales</taxon>
        <taxon>Aspergillaceae</taxon>
        <taxon>Penicillium</taxon>
    </lineage>
</organism>
<dbReference type="InterPro" id="IPR005828">
    <property type="entry name" value="MFS_sugar_transport-like"/>
</dbReference>
<feature type="transmembrane region" description="Helical" evidence="6">
    <location>
        <begin position="36"/>
        <end position="55"/>
    </location>
</feature>
<dbReference type="GeneID" id="26228812"/>
<dbReference type="Proteomes" id="UP000595662">
    <property type="component" value="Chromosome 6"/>
</dbReference>
<dbReference type="InterPro" id="IPR036047">
    <property type="entry name" value="F-box-like_dom_sf"/>
</dbReference>
<dbReference type="EMBL" id="CP060779">
    <property type="protein sequence ID" value="QQK47431.1"/>
    <property type="molecule type" value="Genomic_DNA"/>
</dbReference>
<dbReference type="AlphaFoldDB" id="A0A7T7BPL0"/>
<dbReference type="InterPro" id="IPR001810">
    <property type="entry name" value="F-box_dom"/>
</dbReference>
<feature type="region of interest" description="Disordered" evidence="5">
    <location>
        <begin position="210"/>
        <end position="282"/>
    </location>
</feature>
<reference evidence="8 9" key="1">
    <citation type="submission" date="2020-08" db="EMBL/GenBank/DDBJ databases">
        <title>The completed genome sequence of the pathogenic ascomycete fungus Penicillium digitatum.</title>
        <authorList>
            <person name="Wang M."/>
        </authorList>
    </citation>
    <scope>NUCLEOTIDE SEQUENCE [LARGE SCALE GENOMIC DNA]</scope>
    <source>
        <strain evidence="8 9">PdW03</strain>
    </source>
</reference>
<dbReference type="VEuPathDB" id="FungiDB:PDIP_04890"/>
<evidence type="ECO:0000256" key="6">
    <source>
        <dbReference type="SAM" id="Phobius"/>
    </source>
</evidence>
<dbReference type="SUPFAM" id="SSF81383">
    <property type="entry name" value="F-box domain"/>
    <property type="match status" value="1"/>
</dbReference>
<dbReference type="GO" id="GO:0016020">
    <property type="term" value="C:membrane"/>
    <property type="evidence" value="ECO:0007669"/>
    <property type="project" value="UniProtKB-SubCell"/>
</dbReference>
<dbReference type="InterPro" id="IPR036259">
    <property type="entry name" value="MFS_trans_sf"/>
</dbReference>
<evidence type="ECO:0000313" key="8">
    <source>
        <dbReference type="EMBL" id="QQK47431.1"/>
    </source>
</evidence>
<evidence type="ECO:0000256" key="2">
    <source>
        <dbReference type="ARBA" id="ARBA00022692"/>
    </source>
</evidence>
<keyword evidence="2 6" id="KW-0812">Transmembrane</keyword>
<evidence type="ECO:0000256" key="5">
    <source>
        <dbReference type="SAM" id="MobiDB-lite"/>
    </source>
</evidence>
<keyword evidence="4 6" id="KW-0472">Membrane</keyword>
<protein>
    <submittedName>
        <fullName evidence="8">Major facilitator superfamily domain, general substrate transporter</fullName>
    </submittedName>
</protein>
<dbReference type="Gene3D" id="1.20.1250.20">
    <property type="entry name" value="MFS general substrate transporter like domains"/>
    <property type="match status" value="1"/>
</dbReference>
<proteinExistence type="predicted"/>
<feature type="domain" description="F-box" evidence="7">
    <location>
        <begin position="526"/>
        <end position="570"/>
    </location>
</feature>
<evidence type="ECO:0000256" key="4">
    <source>
        <dbReference type="ARBA" id="ARBA00023136"/>
    </source>
</evidence>
<evidence type="ECO:0000256" key="1">
    <source>
        <dbReference type="ARBA" id="ARBA00004141"/>
    </source>
</evidence>
<evidence type="ECO:0000313" key="9">
    <source>
        <dbReference type="Proteomes" id="UP000595662"/>
    </source>
</evidence>
<comment type="subcellular location">
    <subcellularLocation>
        <location evidence="1">Membrane</location>
        <topology evidence="1">Multi-pass membrane protein</topology>
    </subcellularLocation>
</comment>
<sequence length="692" mass="78936">MGLPGTSLGAFRAYFFGCFGPQFFKLLVGNNTSQSLPITGLFGAKTFITVGTYILFFSEMWGRKPTLWISVPLMAACFIIVMVVKEPSPAPDGKVTPAGIGMEAMIFLTNSIYQFTWGPLPWPYTSEIFPTQIREFKTSVAGQEGKSLEEMETTFHSKAAFDVEAVRRETLDVDEKNLEKPMGYSEFYCHLCGVSFNIIFRLKSGELDVPGPQDGQCNETDTTSSTDSEDAAPDPEYNSQQNKEDPEPYEYDSDYESTHCMSLDGEKEESEDGNTDTNDDPERQMYYNWALQTFNPRSATRGDSELRVGYFDSPMSGYSTDAISPEEARGCRTAQFLMRKTSSMEQWQADQLHEPWEVSGDWSLSGICDGTPSRDTGIPTVWPARNGIEDIEADNVNLAAQETLPDDIAMPFHPWCFDIFCRQSKVQFQCVNASGLMAWRNAEFDWGAVESFPRAEEVKSSQEQWWSHQPGTEYLVANPLYIPGLPEILLKATKKEGKCDLHDSYDEIKSSQSATSRSIPFHNSQVDLFSFLPAEIRLMIIDHLRANDITSLCIASRAFTELPNSVWYRLVRRELPWLWEAWDESECIHSPSLWTSVTTKEIKSIIRARNTYAKALCEDFFTEQAAERVAEYRFPLSVIMPDQVKLHHENTDWCRVLVQIHLNWDKLKGLRNRQRIWMDVEEVVRRIRKFDV</sequence>
<dbReference type="RefSeq" id="XP_065957874.1">
    <property type="nucleotide sequence ID" value="XM_066100934.1"/>
</dbReference>
<evidence type="ECO:0000259" key="7">
    <source>
        <dbReference type="PROSITE" id="PS50181"/>
    </source>
</evidence>
<dbReference type="PANTHER" id="PTHR48022:SF25">
    <property type="entry name" value="QUINATE TRANSPORTER, PUTATIVE (AFU_ORTHOLOGUE AFUA_5G12950)-RELATED"/>
    <property type="match status" value="1"/>
</dbReference>
<dbReference type="InterPro" id="IPR050360">
    <property type="entry name" value="MFS_Sugar_Transporters"/>
</dbReference>
<evidence type="ECO:0000256" key="3">
    <source>
        <dbReference type="ARBA" id="ARBA00022989"/>
    </source>
</evidence>
<dbReference type="PANTHER" id="PTHR48022">
    <property type="entry name" value="PLASTIDIC GLUCOSE TRANSPORTER 4"/>
    <property type="match status" value="1"/>
</dbReference>
<dbReference type="GO" id="GO:0005351">
    <property type="term" value="F:carbohydrate:proton symporter activity"/>
    <property type="evidence" value="ECO:0007669"/>
    <property type="project" value="TreeGrafter"/>
</dbReference>
<feature type="compositionally biased region" description="Acidic residues" evidence="5">
    <location>
        <begin position="266"/>
        <end position="279"/>
    </location>
</feature>
<name>A0A7T7BPL0_PENDI</name>
<dbReference type="PROSITE" id="PS50181">
    <property type="entry name" value="FBOX"/>
    <property type="match status" value="1"/>
</dbReference>
<dbReference type="Pfam" id="PF00083">
    <property type="entry name" value="Sugar_tr"/>
    <property type="match status" value="1"/>
</dbReference>